<keyword evidence="3" id="KW-1185">Reference proteome</keyword>
<comment type="caution">
    <text evidence="2">The sequence shown here is derived from an EMBL/GenBank/DDBJ whole genome shotgun (WGS) entry which is preliminary data.</text>
</comment>
<sequence length="181" mass="20384">MTKKKSPPGKNQRDRKAAKKIRDDGAEKSRHHVEPKKQAHVDEKGRKLTVVMGGETEMSFLWEQMKTTHALQSKSDSIANDVEILRASLADSQNAQVGVQEDFEKLEHEAEALQGLMRDAMFERQKAEVANRGIHVLDFFPLHAVSTCKMENDGIATGFENELADIEGKMKDLRLRLATDD</sequence>
<organism evidence="2 3">
    <name type="scientific">Colletotrichum shisoi</name>
    <dbReference type="NCBI Taxonomy" id="2078593"/>
    <lineage>
        <taxon>Eukaryota</taxon>
        <taxon>Fungi</taxon>
        <taxon>Dikarya</taxon>
        <taxon>Ascomycota</taxon>
        <taxon>Pezizomycotina</taxon>
        <taxon>Sordariomycetes</taxon>
        <taxon>Hypocreomycetidae</taxon>
        <taxon>Glomerellales</taxon>
        <taxon>Glomerellaceae</taxon>
        <taxon>Colletotrichum</taxon>
        <taxon>Colletotrichum destructivum species complex</taxon>
    </lineage>
</organism>
<evidence type="ECO:0000313" key="3">
    <source>
        <dbReference type="Proteomes" id="UP000326340"/>
    </source>
</evidence>
<feature type="region of interest" description="Disordered" evidence="1">
    <location>
        <begin position="1"/>
        <end position="44"/>
    </location>
</feature>
<protein>
    <submittedName>
        <fullName evidence="2">Uncharacterized protein</fullName>
    </submittedName>
</protein>
<evidence type="ECO:0000313" key="2">
    <source>
        <dbReference type="EMBL" id="TQN67634.1"/>
    </source>
</evidence>
<dbReference type="AlphaFoldDB" id="A0A5Q4BM87"/>
<reference evidence="2 3" key="1">
    <citation type="journal article" date="2019" name="Sci. Rep.">
        <title>Colletotrichum shisoi sp. nov., an anthracnose pathogen of Perilla frutescens in Japan: molecular phylogenetic, morphological and genomic evidence.</title>
        <authorList>
            <person name="Gan P."/>
            <person name="Tsushima A."/>
            <person name="Hiroyama R."/>
            <person name="Narusaka M."/>
            <person name="Takano Y."/>
            <person name="Narusaka Y."/>
            <person name="Kawaradani M."/>
            <person name="Damm U."/>
            <person name="Shirasu K."/>
        </authorList>
    </citation>
    <scope>NUCLEOTIDE SEQUENCE [LARGE SCALE GENOMIC DNA]</scope>
    <source>
        <strain evidence="2 3">PG-2018a</strain>
    </source>
</reference>
<name>A0A5Q4BM87_9PEZI</name>
<feature type="compositionally biased region" description="Basic and acidic residues" evidence="1">
    <location>
        <begin position="11"/>
        <end position="28"/>
    </location>
</feature>
<evidence type="ECO:0000256" key="1">
    <source>
        <dbReference type="SAM" id="MobiDB-lite"/>
    </source>
</evidence>
<dbReference type="EMBL" id="PUHP01000873">
    <property type="protein sequence ID" value="TQN67634.1"/>
    <property type="molecule type" value="Genomic_DNA"/>
</dbReference>
<accession>A0A5Q4BM87</accession>
<dbReference type="OrthoDB" id="4851244at2759"/>
<dbReference type="Proteomes" id="UP000326340">
    <property type="component" value="Unassembled WGS sequence"/>
</dbReference>
<feature type="compositionally biased region" description="Basic and acidic residues" evidence="1">
    <location>
        <begin position="35"/>
        <end position="44"/>
    </location>
</feature>
<proteinExistence type="predicted"/>
<gene>
    <name evidence="2" type="ORF">CSHISOI_07817</name>
</gene>